<evidence type="ECO:0000256" key="1">
    <source>
        <dbReference type="ARBA" id="ARBA00022729"/>
    </source>
</evidence>
<reference evidence="8" key="1">
    <citation type="submission" date="2013-04" db="EMBL/GenBank/DDBJ databases">
        <title>The Genome Sequence of Fonticula alba ATCC 38817.</title>
        <authorList>
            <consortium name="The Broad Institute Genomics Platform"/>
            <person name="Russ C."/>
            <person name="Cuomo C."/>
            <person name="Burger G."/>
            <person name="Gray M.W."/>
            <person name="Holland P.W.H."/>
            <person name="King N."/>
            <person name="Lang F.B.F."/>
            <person name="Roger A.J."/>
            <person name="Ruiz-Trillo I."/>
            <person name="Brown M."/>
            <person name="Walker B."/>
            <person name="Young S."/>
            <person name="Zeng Q."/>
            <person name="Gargeya S."/>
            <person name="Fitzgerald M."/>
            <person name="Haas B."/>
            <person name="Abouelleil A."/>
            <person name="Allen A.W."/>
            <person name="Alvarado L."/>
            <person name="Arachchi H.M."/>
            <person name="Berlin A.M."/>
            <person name="Chapman S.B."/>
            <person name="Gainer-Dewar J."/>
            <person name="Goldberg J."/>
            <person name="Griggs A."/>
            <person name="Gujja S."/>
            <person name="Hansen M."/>
            <person name="Howarth C."/>
            <person name="Imamovic A."/>
            <person name="Ireland A."/>
            <person name="Larimer J."/>
            <person name="McCowan C."/>
            <person name="Murphy C."/>
            <person name="Pearson M."/>
            <person name="Poon T.W."/>
            <person name="Priest M."/>
            <person name="Roberts A."/>
            <person name="Saif S."/>
            <person name="Shea T."/>
            <person name="Sisk P."/>
            <person name="Sykes S."/>
            <person name="Wortman J."/>
            <person name="Nusbaum C."/>
            <person name="Birren B."/>
        </authorList>
    </citation>
    <scope>NUCLEOTIDE SEQUENCE [LARGE SCALE GENOMIC DNA]</scope>
    <source>
        <strain evidence="8">ATCC 38817</strain>
    </source>
</reference>
<dbReference type="EMBL" id="KB932203">
    <property type="protein sequence ID" value="KCV70885.1"/>
    <property type="molecule type" value="Genomic_DNA"/>
</dbReference>
<dbReference type="GO" id="GO:0005518">
    <property type="term" value="F:collagen binding"/>
    <property type="evidence" value="ECO:0007669"/>
    <property type="project" value="TreeGrafter"/>
</dbReference>
<feature type="compositionally biased region" description="Low complexity" evidence="4">
    <location>
        <begin position="333"/>
        <end position="356"/>
    </location>
</feature>
<dbReference type="STRING" id="691883.A0A058Z9D5"/>
<dbReference type="GO" id="GO:0005509">
    <property type="term" value="F:calcium ion binding"/>
    <property type="evidence" value="ECO:0007669"/>
    <property type="project" value="TreeGrafter"/>
</dbReference>
<feature type="domain" description="Kazal-like" evidence="7">
    <location>
        <begin position="84"/>
        <end position="150"/>
    </location>
</feature>
<dbReference type="Pfam" id="PF07648">
    <property type="entry name" value="Kazal_2"/>
    <property type="match status" value="3"/>
</dbReference>
<dbReference type="AlphaFoldDB" id="A0A058Z9D5"/>
<feature type="region of interest" description="Disordered" evidence="4">
    <location>
        <begin position="250"/>
        <end position="282"/>
    </location>
</feature>
<protein>
    <recommendedName>
        <fullName evidence="7">Kazal-like domain-containing protein</fullName>
    </recommendedName>
</protein>
<feature type="domain" description="Kazal-like" evidence="7">
    <location>
        <begin position="161"/>
        <end position="216"/>
    </location>
</feature>
<dbReference type="eggNOG" id="KOG3649">
    <property type="taxonomic scope" value="Eukaryota"/>
</dbReference>
<sequence>MLRKALALPVLLLALAAASLGAGQSAGTDEPGCMSVCPPPPPDEAGPICGTDYKEYSSLCEMNRTACLKSMTIDVLVWGSCPREEGQNECDIYCDPADSAPAPGQPDSRVCGSDGVTYGSPCIVERVACVMNSHLPGSGITVAYTGPCQSDTGLCASLCAPLASNMCQRNCPAKNSRFDRVCGSDGKTYASACHLAESTCLSYGEVTYVKTGTCNPSWKPEHSAILAGILVGVAVFASLAAALMTRKFTRPIGGPKDPNAAAADLEEQPGAGGSTPAGSGRGDAIEMRHRAIPGAGANGSNIHMLSAMSLGESSSMYLQTDSTTGFLGDPTDAPSRPARGPAAVPAAGPAAAPASPRTHVIVASSPRAAPAADADADPGASSDL</sequence>
<dbReference type="GO" id="GO:0050840">
    <property type="term" value="F:extracellular matrix binding"/>
    <property type="evidence" value="ECO:0007669"/>
    <property type="project" value="TreeGrafter"/>
</dbReference>
<keyword evidence="5" id="KW-1133">Transmembrane helix</keyword>
<feature type="region of interest" description="Disordered" evidence="4">
    <location>
        <begin position="320"/>
        <end position="384"/>
    </location>
</feature>
<evidence type="ECO:0000256" key="5">
    <source>
        <dbReference type="SAM" id="Phobius"/>
    </source>
</evidence>
<dbReference type="SUPFAM" id="SSF100895">
    <property type="entry name" value="Kazal-type serine protease inhibitors"/>
    <property type="match status" value="3"/>
</dbReference>
<feature type="transmembrane region" description="Helical" evidence="5">
    <location>
        <begin position="224"/>
        <end position="244"/>
    </location>
</feature>
<dbReference type="GeneID" id="20526557"/>
<dbReference type="PANTHER" id="PTHR13866">
    <property type="entry name" value="SPARC OSTEONECTIN"/>
    <property type="match status" value="1"/>
</dbReference>
<dbReference type="RefSeq" id="XP_009494008.1">
    <property type="nucleotide sequence ID" value="XM_009495733.1"/>
</dbReference>
<dbReference type="GO" id="GO:0005615">
    <property type="term" value="C:extracellular space"/>
    <property type="evidence" value="ECO:0007669"/>
    <property type="project" value="TreeGrafter"/>
</dbReference>
<evidence type="ECO:0000256" key="6">
    <source>
        <dbReference type="SAM" id="SignalP"/>
    </source>
</evidence>
<evidence type="ECO:0000256" key="2">
    <source>
        <dbReference type="ARBA" id="ARBA00023157"/>
    </source>
</evidence>
<dbReference type="Proteomes" id="UP000030693">
    <property type="component" value="Unassembled WGS sequence"/>
</dbReference>
<dbReference type="PROSITE" id="PS51465">
    <property type="entry name" value="KAZAL_2"/>
    <property type="match status" value="3"/>
</dbReference>
<keyword evidence="1 6" id="KW-0732">Signal</keyword>
<accession>A0A058Z9D5</accession>
<evidence type="ECO:0000259" key="7">
    <source>
        <dbReference type="PROSITE" id="PS51465"/>
    </source>
</evidence>
<dbReference type="CDD" id="cd00104">
    <property type="entry name" value="KAZAL_FS"/>
    <property type="match status" value="3"/>
</dbReference>
<proteinExistence type="predicted"/>
<dbReference type="Gene3D" id="3.30.60.30">
    <property type="match status" value="3"/>
</dbReference>
<evidence type="ECO:0000313" key="8">
    <source>
        <dbReference type="EMBL" id="KCV70885.1"/>
    </source>
</evidence>
<evidence type="ECO:0000313" key="9">
    <source>
        <dbReference type="Proteomes" id="UP000030693"/>
    </source>
</evidence>
<dbReference type="PANTHER" id="PTHR13866:SF29">
    <property type="entry name" value="FOLLISTATIN"/>
    <property type="match status" value="1"/>
</dbReference>
<keyword evidence="5" id="KW-0812">Transmembrane</keyword>
<gene>
    <name evidence="8" type="ORF">H696_01832</name>
</gene>
<dbReference type="InterPro" id="IPR036058">
    <property type="entry name" value="Kazal_dom_sf"/>
</dbReference>
<name>A0A058Z9D5_FONAL</name>
<keyword evidence="2" id="KW-1015">Disulfide bond</keyword>
<dbReference type="InterPro" id="IPR002350">
    <property type="entry name" value="Kazal_dom"/>
</dbReference>
<feature type="domain" description="Kazal-like" evidence="7">
    <location>
        <begin position="27"/>
        <end position="83"/>
    </location>
</feature>
<keyword evidence="3" id="KW-0325">Glycoprotein</keyword>
<evidence type="ECO:0000256" key="3">
    <source>
        <dbReference type="ARBA" id="ARBA00023180"/>
    </source>
</evidence>
<keyword evidence="5" id="KW-0472">Membrane</keyword>
<dbReference type="SMART" id="SM00280">
    <property type="entry name" value="KAZAL"/>
    <property type="match status" value="3"/>
</dbReference>
<evidence type="ECO:0000256" key="4">
    <source>
        <dbReference type="SAM" id="MobiDB-lite"/>
    </source>
</evidence>
<feature type="compositionally biased region" description="Gly residues" evidence="4">
    <location>
        <begin position="270"/>
        <end position="281"/>
    </location>
</feature>
<keyword evidence="9" id="KW-1185">Reference proteome</keyword>
<feature type="compositionally biased region" description="Low complexity" evidence="4">
    <location>
        <begin position="363"/>
        <end position="384"/>
    </location>
</feature>
<organism evidence="8">
    <name type="scientific">Fonticula alba</name>
    <name type="common">Slime mold</name>
    <dbReference type="NCBI Taxonomy" id="691883"/>
    <lineage>
        <taxon>Eukaryota</taxon>
        <taxon>Rotosphaerida</taxon>
        <taxon>Fonticulaceae</taxon>
        <taxon>Fonticula</taxon>
    </lineage>
</organism>
<feature type="chain" id="PRO_5001566755" description="Kazal-like domain-containing protein" evidence="6">
    <location>
        <begin position="22"/>
        <end position="384"/>
    </location>
</feature>
<feature type="signal peptide" evidence="6">
    <location>
        <begin position="1"/>
        <end position="21"/>
    </location>
</feature>
<dbReference type="OrthoDB" id="88467at2759"/>